<organism evidence="2 3">
    <name type="scientific">Digitaria exilis</name>
    <dbReference type="NCBI Taxonomy" id="1010633"/>
    <lineage>
        <taxon>Eukaryota</taxon>
        <taxon>Viridiplantae</taxon>
        <taxon>Streptophyta</taxon>
        <taxon>Embryophyta</taxon>
        <taxon>Tracheophyta</taxon>
        <taxon>Spermatophyta</taxon>
        <taxon>Magnoliopsida</taxon>
        <taxon>Liliopsida</taxon>
        <taxon>Poales</taxon>
        <taxon>Poaceae</taxon>
        <taxon>PACMAD clade</taxon>
        <taxon>Panicoideae</taxon>
        <taxon>Panicodae</taxon>
        <taxon>Paniceae</taxon>
        <taxon>Anthephorinae</taxon>
        <taxon>Digitaria</taxon>
    </lineage>
</organism>
<dbReference type="EMBL" id="JACEFO010001822">
    <property type="protein sequence ID" value="KAF8701118.1"/>
    <property type="molecule type" value="Genomic_DNA"/>
</dbReference>
<dbReference type="AlphaFoldDB" id="A0A835BWL0"/>
<dbReference type="OrthoDB" id="785928at2759"/>
<name>A0A835BWL0_9POAL</name>
<dbReference type="PANTHER" id="PTHR37182:SF2">
    <property type="entry name" value="F24J8.11 PROTEIN"/>
    <property type="match status" value="1"/>
</dbReference>
<evidence type="ECO:0000256" key="1">
    <source>
        <dbReference type="SAM" id="MobiDB-lite"/>
    </source>
</evidence>
<protein>
    <submittedName>
        <fullName evidence="2">Uncharacterized protein</fullName>
    </submittedName>
</protein>
<evidence type="ECO:0000313" key="2">
    <source>
        <dbReference type="EMBL" id="KAF8701118.1"/>
    </source>
</evidence>
<reference evidence="2" key="1">
    <citation type="submission" date="2020-07" db="EMBL/GenBank/DDBJ databases">
        <title>Genome sequence and genetic diversity analysis of an under-domesticated orphan crop, white fonio (Digitaria exilis).</title>
        <authorList>
            <person name="Bennetzen J.L."/>
            <person name="Chen S."/>
            <person name="Ma X."/>
            <person name="Wang X."/>
            <person name="Yssel A.E.J."/>
            <person name="Chaluvadi S.R."/>
            <person name="Johnson M."/>
            <person name="Gangashetty P."/>
            <person name="Hamidou F."/>
            <person name="Sanogo M.D."/>
            <person name="Zwaenepoel A."/>
            <person name="Wallace J."/>
            <person name="Van De Peer Y."/>
            <person name="Van Deynze A."/>
        </authorList>
    </citation>
    <scope>NUCLEOTIDE SEQUENCE</scope>
    <source>
        <tissue evidence="2">Leaves</tissue>
    </source>
</reference>
<gene>
    <name evidence="2" type="ORF">HU200_033773</name>
</gene>
<comment type="caution">
    <text evidence="2">The sequence shown here is derived from an EMBL/GenBank/DDBJ whole genome shotgun (WGS) entry which is preliminary data.</text>
</comment>
<feature type="region of interest" description="Disordered" evidence="1">
    <location>
        <begin position="75"/>
        <end position="101"/>
    </location>
</feature>
<accession>A0A835BWL0</accession>
<dbReference type="Proteomes" id="UP000636709">
    <property type="component" value="Unassembled WGS sequence"/>
</dbReference>
<sequence length="133" mass="13799">MAHAMSPLSTTQNPNITPRTGPKSPSLKNSINLSLGAKCDTRSLPLNFDVLPLAGHCCAALIAAGAGAVMGPDIASAASKRRPPPPAPTAPMEEKKDPNVSGVLAKVLASKKRKEAMKEAVAKLREKGKPVDK</sequence>
<dbReference type="PANTHER" id="PTHR37182">
    <property type="entry name" value="F24J8.11 PROTEIN"/>
    <property type="match status" value="1"/>
</dbReference>
<feature type="compositionally biased region" description="Polar residues" evidence="1">
    <location>
        <begin position="7"/>
        <end position="18"/>
    </location>
</feature>
<proteinExistence type="predicted"/>
<evidence type="ECO:0000313" key="3">
    <source>
        <dbReference type="Proteomes" id="UP000636709"/>
    </source>
</evidence>
<keyword evidence="3" id="KW-1185">Reference proteome</keyword>
<feature type="region of interest" description="Disordered" evidence="1">
    <location>
        <begin position="1"/>
        <end position="29"/>
    </location>
</feature>